<dbReference type="Pfam" id="PF13860">
    <property type="entry name" value="FlgD_ig"/>
    <property type="match status" value="1"/>
</dbReference>
<dbReference type="Proteomes" id="UP000014227">
    <property type="component" value="Chromosome I"/>
</dbReference>
<dbReference type="SUPFAM" id="SSF63829">
    <property type="entry name" value="Calcium-dependent phosphotriesterase"/>
    <property type="match status" value="1"/>
</dbReference>
<keyword evidence="3" id="KW-1185">Reference proteome</keyword>
<dbReference type="KEGG" id="ccz:CCALI_00526"/>
<dbReference type="InterPro" id="IPR011042">
    <property type="entry name" value="6-blade_b-propeller_TolB-like"/>
</dbReference>
<keyword evidence="2" id="KW-0282">Flagellum</keyword>
<dbReference type="GO" id="GO:0008270">
    <property type="term" value="F:zinc ion binding"/>
    <property type="evidence" value="ECO:0007669"/>
    <property type="project" value="UniProtKB-KW"/>
</dbReference>
<accession>S0ESW3</accession>
<evidence type="ECO:0000313" key="2">
    <source>
        <dbReference type="EMBL" id="CCW34359.1"/>
    </source>
</evidence>
<dbReference type="Gene3D" id="2.60.40.4070">
    <property type="match status" value="1"/>
</dbReference>
<keyword evidence="2" id="KW-0969">Cilium</keyword>
<dbReference type="eggNOG" id="COG3391">
    <property type="taxonomic scope" value="Bacteria"/>
</dbReference>
<organism evidence="2 3">
    <name type="scientific">Chthonomonas calidirosea (strain DSM 23976 / ICMP 18418 / T49)</name>
    <dbReference type="NCBI Taxonomy" id="1303518"/>
    <lineage>
        <taxon>Bacteria</taxon>
        <taxon>Bacillati</taxon>
        <taxon>Armatimonadota</taxon>
        <taxon>Chthonomonadia</taxon>
        <taxon>Chthonomonadales</taxon>
        <taxon>Chthonomonadaceae</taxon>
        <taxon>Chthonomonas</taxon>
    </lineage>
</organism>
<keyword evidence="2" id="KW-0966">Cell projection</keyword>
<dbReference type="STRING" id="454171.CP488_00627"/>
<dbReference type="AlphaFoldDB" id="S0ESW3"/>
<dbReference type="EMBL" id="HF951689">
    <property type="protein sequence ID" value="CCW34359.1"/>
    <property type="molecule type" value="Genomic_DNA"/>
</dbReference>
<dbReference type="InterPro" id="IPR025965">
    <property type="entry name" value="FlgD/Vpr_Ig-like"/>
</dbReference>
<dbReference type="InterPro" id="IPR011044">
    <property type="entry name" value="Quino_amine_DH_bsu"/>
</dbReference>
<evidence type="ECO:0000259" key="1">
    <source>
        <dbReference type="Pfam" id="PF13860"/>
    </source>
</evidence>
<proteinExistence type="predicted"/>
<name>S0ESW3_CHTCT</name>
<dbReference type="Gene3D" id="2.120.10.30">
    <property type="entry name" value="TolB, C-terminal domain"/>
    <property type="match status" value="1"/>
</dbReference>
<dbReference type="PANTHER" id="PTHR24104:SF25">
    <property type="entry name" value="PROTEIN LIN-41"/>
    <property type="match status" value="1"/>
</dbReference>
<dbReference type="InterPro" id="IPR050952">
    <property type="entry name" value="TRIM-NHL_E3_ligases"/>
</dbReference>
<dbReference type="PANTHER" id="PTHR24104">
    <property type="entry name" value="E3 UBIQUITIN-PROTEIN LIGASE NHLRC1-RELATED"/>
    <property type="match status" value="1"/>
</dbReference>
<sequence>MKSGLRQQAILLPMLVLLSLGDSGSPQNSSTPSQTQRFYYTLSQQAITSAGVYDSNGHLIRVLWQMQPTSAGKHTATWNGLDMGDQPAPPGRYHLLVAANFCVYRNVGVIGNSGLPPNAQGHTPASILCVATDQEGNIYTANGWDEAGADFKKWDKYGHSVYDAHFQIRNGKPNGIPYAIAVDKDYLYCTVGGWASPPWNERQQVERFRLSDGQEVPFSGQHLVDGHIQIYEWPSHLLPQNVPPDEAELLKTPLRGIAVDQQNLFVTDLLGNRVWRFDKESGDLLGSFSVPTPRAIAVDPQGHVWVSAEKHEIRVYSATGQQLAVPIHDLSEAVEIAFSPLNKLYVADTGAGQVKIYAIHGLKARRIGALGQKAKAGDRAPDRFFHLTGVAIAPDGSIITTQKEPISGARLAKWSPNGKLQWEQWCTEFVSLGINAPDSPTLFLSMSGHLFHLDDFEHGKSRYVADGLNDPVLYHSDVHGVPRILTFQGRRFLFLPTGDGVQVYRLEGHVLHLAALVGGRDPDATGKSHYWQQPHPSPPQQWTWHDQHGTGHPQMNEILWFKPPGKGTVNVFGMDVDDQGNIWFANLDTHSIWELPKGRLDTHGNPTYDWAKAHEVIPRDVSSLGFDPTMAQRADDGSIYALGWSHTWPSPPNNPFWMGGTTLVRFDKLGRRLWAVPLPEVCPGICFLPGGGCLAGGGRSANIYHYTSNGLLVGKMAPGAAMGNQSGWFDNHACVAVTHNPLDHGWDVFAEDDYVDRIAWYRIEGKIALVNGDSVIVADSLQRPSHETQ</sequence>
<dbReference type="PATRIC" id="fig|1303518.3.peg.535"/>
<dbReference type="SUPFAM" id="SSF50969">
    <property type="entry name" value="YVTN repeat-like/Quinoprotein amine dehydrogenase"/>
    <property type="match status" value="1"/>
</dbReference>
<dbReference type="InParanoid" id="S0ESW3"/>
<protein>
    <submittedName>
        <fullName evidence="2">Flagellar hook capping protein</fullName>
    </submittedName>
</protein>
<gene>
    <name evidence="2" type="ORF">CCALI_00526</name>
</gene>
<evidence type="ECO:0000313" key="3">
    <source>
        <dbReference type="Proteomes" id="UP000014227"/>
    </source>
</evidence>
<reference evidence="3" key="1">
    <citation type="submission" date="2013-03" db="EMBL/GenBank/DDBJ databases">
        <title>Genome sequence of Chthonomonas calidirosea, the first sequenced genome from the Armatimonadetes phylum (formally candidate division OP10).</title>
        <authorList>
            <person name="Lee K.C.Y."/>
            <person name="Morgan X.C."/>
            <person name="Dunfield P.F."/>
            <person name="Tamas I."/>
            <person name="Houghton K.M."/>
            <person name="Vyssotski M."/>
            <person name="Ryan J.L.J."/>
            <person name="Lagutin K."/>
            <person name="McDonald I.R."/>
            <person name="Stott M.B."/>
        </authorList>
    </citation>
    <scope>NUCLEOTIDE SEQUENCE [LARGE SCALE GENOMIC DNA]</scope>
    <source>
        <strain evidence="3">DSM 23976 / ICMP 18418 / T49</strain>
    </source>
</reference>
<dbReference type="HOGENOM" id="CLU_022315_0_0_0"/>
<dbReference type="RefSeq" id="WP_016481921.1">
    <property type="nucleotide sequence ID" value="NC_021487.1"/>
</dbReference>
<feature type="domain" description="FlgD/Vpr Ig-like" evidence="1">
    <location>
        <begin position="28"/>
        <end position="99"/>
    </location>
</feature>